<organism evidence="1 2">
    <name type="scientific">Desertifilum tharense IPPAS B-1220</name>
    <dbReference type="NCBI Taxonomy" id="1781255"/>
    <lineage>
        <taxon>Bacteria</taxon>
        <taxon>Bacillati</taxon>
        <taxon>Cyanobacteriota</taxon>
        <taxon>Cyanophyceae</taxon>
        <taxon>Desertifilales</taxon>
        <taxon>Desertifilaceae</taxon>
        <taxon>Desertifilum</taxon>
    </lineage>
</organism>
<accession>A0ACD5H2U7</accession>
<reference evidence="1 2" key="1">
    <citation type="journal article" date="2016" name="Genome Announc.">
        <title>Draft Genome Sequence of the Thermotolerant Cyanobacterium Desertifilum sp. IPPAS B-1220.</title>
        <authorList>
            <person name="Mironov K.S."/>
            <person name="Sinetova M.A."/>
            <person name="Bolatkhan K."/>
            <person name="Zayadan B.K."/>
            <person name="Ustinova V.V."/>
            <person name="Kupriyanova E.V."/>
            <person name="Skrypnik A.N."/>
            <person name="Gogoleva N.E."/>
            <person name="Gogolev Y.V."/>
            <person name="Los D.A."/>
        </authorList>
    </citation>
    <scope>NUCLEOTIDE SEQUENCE [LARGE SCALE GENOMIC DNA]</scope>
    <source>
        <strain evidence="1 2">IPPAS B-1220</strain>
    </source>
</reference>
<evidence type="ECO:0000313" key="1">
    <source>
        <dbReference type="EMBL" id="XPM66481.1"/>
    </source>
</evidence>
<name>A0ACD5H2U7_9CYAN</name>
<keyword evidence="2" id="KW-1185">Reference proteome</keyword>
<evidence type="ECO:0000313" key="2">
    <source>
        <dbReference type="Proteomes" id="UP000095472"/>
    </source>
</evidence>
<proteinExistence type="predicted"/>
<dbReference type="Proteomes" id="UP000095472">
    <property type="component" value="Chromosome"/>
</dbReference>
<sequence length="145" mass="15726">MGQWQEAETAIQESLRLLQAQGDRAVLAQVLNTQGSLQLAKGQTEAAFETWKQAEAAYIASGDRVGQWGSIMNQAQALQALVTLPTGKNDPRATECSVTNLTGFSPKSLRVAEFGRYFTSGGRFSRIPTSARTKFSDRSTAEPRG</sequence>
<gene>
    <name evidence="1" type="ORF">BH720_014930</name>
</gene>
<dbReference type="EMBL" id="CP182909">
    <property type="protein sequence ID" value="XPM66481.1"/>
    <property type="molecule type" value="Genomic_DNA"/>
</dbReference>
<protein>
    <submittedName>
        <fullName evidence="1">Tetratricopeptide repeat protein</fullName>
    </submittedName>
</protein>